<keyword evidence="2" id="KW-1185">Reference proteome</keyword>
<sequence length="71" mass="8491">MWNLMDTDPEEMSQFDQILKPREKRKQMKFSSKLDSTRKKLKKAIEEIDESKEIEMKLAVTMSDFISCRMS</sequence>
<proteinExistence type="predicted"/>
<dbReference type="Proteomes" id="UP001359559">
    <property type="component" value="Unassembled WGS sequence"/>
</dbReference>
<organism evidence="1 2">
    <name type="scientific">Clitoria ternatea</name>
    <name type="common">Butterfly pea</name>
    <dbReference type="NCBI Taxonomy" id="43366"/>
    <lineage>
        <taxon>Eukaryota</taxon>
        <taxon>Viridiplantae</taxon>
        <taxon>Streptophyta</taxon>
        <taxon>Embryophyta</taxon>
        <taxon>Tracheophyta</taxon>
        <taxon>Spermatophyta</taxon>
        <taxon>Magnoliopsida</taxon>
        <taxon>eudicotyledons</taxon>
        <taxon>Gunneridae</taxon>
        <taxon>Pentapetalae</taxon>
        <taxon>rosids</taxon>
        <taxon>fabids</taxon>
        <taxon>Fabales</taxon>
        <taxon>Fabaceae</taxon>
        <taxon>Papilionoideae</taxon>
        <taxon>50 kb inversion clade</taxon>
        <taxon>NPAAA clade</taxon>
        <taxon>indigoferoid/millettioid clade</taxon>
        <taxon>Phaseoleae</taxon>
        <taxon>Clitoria</taxon>
    </lineage>
</organism>
<comment type="caution">
    <text evidence="1">The sequence shown here is derived from an EMBL/GenBank/DDBJ whole genome shotgun (WGS) entry which is preliminary data.</text>
</comment>
<dbReference type="EMBL" id="JAYKXN010000003">
    <property type="protein sequence ID" value="KAK7301294.1"/>
    <property type="molecule type" value="Genomic_DNA"/>
</dbReference>
<accession>A0AAN9PKP1</accession>
<evidence type="ECO:0000313" key="2">
    <source>
        <dbReference type="Proteomes" id="UP001359559"/>
    </source>
</evidence>
<name>A0AAN9PKP1_CLITE</name>
<gene>
    <name evidence="1" type="ORF">RJT34_12155</name>
</gene>
<reference evidence="1 2" key="1">
    <citation type="submission" date="2024-01" db="EMBL/GenBank/DDBJ databases">
        <title>The genomes of 5 underutilized Papilionoideae crops provide insights into root nodulation and disease resistance.</title>
        <authorList>
            <person name="Yuan L."/>
        </authorList>
    </citation>
    <scope>NUCLEOTIDE SEQUENCE [LARGE SCALE GENOMIC DNA]</scope>
    <source>
        <strain evidence="1">LY-2023</strain>
        <tissue evidence="1">Leaf</tissue>
    </source>
</reference>
<protein>
    <submittedName>
        <fullName evidence="1">Uncharacterized protein</fullName>
    </submittedName>
</protein>
<evidence type="ECO:0000313" key="1">
    <source>
        <dbReference type="EMBL" id="KAK7301294.1"/>
    </source>
</evidence>
<dbReference type="AlphaFoldDB" id="A0AAN9PKP1"/>